<feature type="domain" description="Phosphatidic acid phosphatase type 2/haloperoxidase" evidence="2">
    <location>
        <begin position="134"/>
        <end position="261"/>
    </location>
</feature>
<dbReference type="PANTHER" id="PTHR14969:SF13">
    <property type="entry name" value="AT30094P"/>
    <property type="match status" value="1"/>
</dbReference>
<dbReference type="Proteomes" id="UP000223060">
    <property type="component" value="Chromosome"/>
</dbReference>
<reference evidence="4" key="1">
    <citation type="submission" date="2015-03" db="EMBL/GenBank/DDBJ databases">
        <authorList>
            <person name="Ferrari E."/>
            <person name="Walter M.C."/>
            <person name="Huptas C."/>
            <person name="Scherer S."/>
            <person name="Mueller-Herbst S."/>
        </authorList>
    </citation>
    <scope>NUCLEOTIDE SEQUENCE [LARGE SCALE GENOMIC DNA]</scope>
    <source>
        <strain evidence="4">LWP01</strain>
    </source>
</reference>
<dbReference type="EMBL" id="CP011102">
    <property type="protein sequence ID" value="AQY51939.1"/>
    <property type="molecule type" value="Genomic_DNA"/>
</dbReference>
<dbReference type="AlphaFoldDB" id="A0A1S7FX03"/>
<evidence type="ECO:0000313" key="4">
    <source>
        <dbReference type="Proteomes" id="UP000223060"/>
    </source>
</evidence>
<gene>
    <name evidence="3" type="ORF">UE46_13485</name>
</gene>
<dbReference type="InterPro" id="IPR000326">
    <property type="entry name" value="PAP2/HPO"/>
</dbReference>
<feature type="transmembrane region" description="Helical" evidence="1">
    <location>
        <begin position="218"/>
        <end position="240"/>
    </location>
</feature>
<organism evidence="3 4">
    <name type="scientific">Listeria weihenstephanensis</name>
    <dbReference type="NCBI Taxonomy" id="1006155"/>
    <lineage>
        <taxon>Bacteria</taxon>
        <taxon>Bacillati</taxon>
        <taxon>Bacillota</taxon>
        <taxon>Bacilli</taxon>
        <taxon>Bacillales</taxon>
        <taxon>Listeriaceae</taxon>
        <taxon>Listeria</taxon>
    </lineage>
</organism>
<name>A0A1S7FX03_9LIST</name>
<dbReference type="CDD" id="cd01610">
    <property type="entry name" value="PAP2_like"/>
    <property type="match status" value="1"/>
</dbReference>
<feature type="transmembrane region" description="Helical" evidence="1">
    <location>
        <begin position="48"/>
        <end position="65"/>
    </location>
</feature>
<dbReference type="SUPFAM" id="SSF48317">
    <property type="entry name" value="Acid phosphatase/Vanadium-dependent haloperoxidase"/>
    <property type="match status" value="1"/>
</dbReference>
<dbReference type="SMART" id="SM00014">
    <property type="entry name" value="acidPPc"/>
    <property type="match status" value="1"/>
</dbReference>
<feature type="transmembrane region" description="Helical" evidence="1">
    <location>
        <begin position="194"/>
        <end position="213"/>
    </location>
</feature>
<evidence type="ECO:0000259" key="2">
    <source>
        <dbReference type="SMART" id="SM00014"/>
    </source>
</evidence>
<dbReference type="InterPro" id="IPR036938">
    <property type="entry name" value="PAP2/HPO_sf"/>
</dbReference>
<evidence type="ECO:0000313" key="3">
    <source>
        <dbReference type="EMBL" id="AQY51939.1"/>
    </source>
</evidence>
<dbReference type="KEGG" id="lwi:UE46_13485"/>
<proteinExistence type="predicted"/>
<sequence length="273" mass="30525">MKRSSKILLAVGIVAFVLFTISDLQISMNIFNEQSAFGKFFEAFGELPMSYVGAFSSAALLVTTRKAAAWKFYLALVSFGILLVFFSFMSSFLVASHLNLPTWTVLLSTCVYIILFFLLAKAVPGKYRIPLRRAAIVGLVLSFAAVLIITLLKMLWGRMRFRSMIDPTNEFTPWYLPQSFTTNNEFMSFPSGHAANSAVIMWITLLPTFIPVLKNKQLLLQIIVAIWIALVMISRVIMGAHFSTDVMMGMLISLGVFVLLRSKFIKSDSVGNK</sequence>
<dbReference type="PANTHER" id="PTHR14969">
    <property type="entry name" value="SPHINGOSINE-1-PHOSPHATE PHOSPHOHYDROLASE"/>
    <property type="match status" value="1"/>
</dbReference>
<dbReference type="Gene3D" id="1.20.144.10">
    <property type="entry name" value="Phosphatidic acid phosphatase type 2/haloperoxidase"/>
    <property type="match status" value="1"/>
</dbReference>
<keyword evidence="1" id="KW-0472">Membrane</keyword>
<feature type="transmembrane region" description="Helical" evidence="1">
    <location>
        <begin position="72"/>
        <end position="94"/>
    </location>
</feature>
<keyword evidence="1" id="KW-0812">Transmembrane</keyword>
<evidence type="ECO:0000256" key="1">
    <source>
        <dbReference type="SAM" id="Phobius"/>
    </source>
</evidence>
<protein>
    <submittedName>
        <fullName evidence="3">Phosphatidic acid phosphatase</fullName>
    </submittedName>
</protein>
<feature type="transmembrane region" description="Helical" evidence="1">
    <location>
        <begin position="100"/>
        <end position="123"/>
    </location>
</feature>
<feature type="transmembrane region" description="Helical" evidence="1">
    <location>
        <begin position="246"/>
        <end position="264"/>
    </location>
</feature>
<dbReference type="Pfam" id="PF01569">
    <property type="entry name" value="PAP2"/>
    <property type="match status" value="1"/>
</dbReference>
<feature type="transmembrane region" description="Helical" evidence="1">
    <location>
        <begin position="135"/>
        <end position="156"/>
    </location>
</feature>
<keyword evidence="4" id="KW-1185">Reference proteome</keyword>
<accession>A0A1S7FX03</accession>
<keyword evidence="1" id="KW-1133">Transmembrane helix</keyword>